<sequence length="127" mass="14586">MDLYERLRRFEADLLARESRNLTLEGRWEWAMGAAVGVAIRLLYGRLPGEANFPIPPSRLRVLEERRRFSWEMAWRLLEEKGLDLALRLAARYPEPSFPGEGSGGTWVRGLAAGYFASRELPSYLES</sequence>
<evidence type="ECO:0000313" key="1">
    <source>
        <dbReference type="EMBL" id="BCZ87952.1"/>
    </source>
</evidence>
<protein>
    <submittedName>
        <fullName evidence="1">Uncharacterized protein</fullName>
    </submittedName>
</protein>
<organism evidence="1 2">
    <name type="scientific">Thermus thermophilus</name>
    <dbReference type="NCBI Taxonomy" id="274"/>
    <lineage>
        <taxon>Bacteria</taxon>
        <taxon>Thermotogati</taxon>
        <taxon>Deinococcota</taxon>
        <taxon>Deinococci</taxon>
        <taxon>Thermales</taxon>
        <taxon>Thermaceae</taxon>
        <taxon>Thermus</taxon>
    </lineage>
</organism>
<dbReference type="EMBL" id="AP024927">
    <property type="protein sequence ID" value="BCZ87952.1"/>
    <property type="molecule type" value="Genomic_DNA"/>
</dbReference>
<keyword evidence="1" id="KW-0614">Plasmid</keyword>
<accession>A0AAD1NZP6</accession>
<dbReference type="RefSeq" id="WP_223969334.1">
    <property type="nucleotide sequence ID" value="NZ_AP024927.1"/>
</dbReference>
<dbReference type="AlphaFoldDB" id="A0AAD1NZP6"/>
<geneLocation type="plasmid" evidence="1 2">
    <name>pAA1-1b</name>
</geneLocation>
<gene>
    <name evidence="1" type="ORF">TthAA11_21340</name>
</gene>
<proteinExistence type="predicted"/>
<evidence type="ECO:0000313" key="2">
    <source>
        <dbReference type="Proteomes" id="UP000825379"/>
    </source>
</evidence>
<name>A0AAD1NZP6_THETH</name>
<dbReference type="Proteomes" id="UP000825379">
    <property type="component" value="Plasmid pAA1-1b"/>
</dbReference>
<reference evidence="1" key="1">
    <citation type="submission" date="2021-07" db="EMBL/GenBank/DDBJ databases">
        <title>Complete genome sequences of four Thermus thermophilus strains isolated from Arima Hot Spring in Japan.</title>
        <authorList>
            <person name="Tomariguchi N."/>
            <person name="Ueno Y."/>
            <person name="Miyazaki K."/>
        </authorList>
    </citation>
    <scope>NUCLEOTIDE SEQUENCE</scope>
    <source>
        <strain evidence="1">AA1-1</strain>
        <plasmid evidence="1">pAA1-1b</plasmid>
    </source>
</reference>